<dbReference type="InterPro" id="IPR036770">
    <property type="entry name" value="Ankyrin_rpt-contain_sf"/>
</dbReference>
<dbReference type="Pfam" id="PF12796">
    <property type="entry name" value="Ank_2"/>
    <property type="match status" value="2"/>
</dbReference>
<feature type="compositionally biased region" description="Acidic residues" evidence="4">
    <location>
        <begin position="1217"/>
        <end position="1226"/>
    </location>
</feature>
<sequence length="1831" mass="205474">MPHNSEAQAFIDRVLALPKGPGVSLESALQPSLEDEAQLRRLFATEKDNARLEDPYVGLVNVFDAPPEIRTIRARVVKDDEDLSAKYVMPLSPKDRKLEGTACIVPTSEEFQKNWVVFSEGCLQQLLNWNNVVAAGGSVLACLMPLPKEAKVSKRATRKYYHATAYPSSDVDLFLWGLTPEQAEAKIVTIYEAVRDSVPWDVTCVRTKHTVSIHSQYPYRSVQIVLRLYTSPAEILAGFDIDAPCCAYDGSRVWANPRAIVALMRQCNTIDVIRRSPSYEIRLMKYSSRAFEVYVPNLSRADVDPTIYERSIVRVEGLARLLVFEKLKFANAREIFLESRRTLRGRPQAHIAPFYTRKKRALKGDLKNEVAFGGLEMNCYDVVSLHIPYGPGWDARRIDKLVYQTDLGMNSTYNPKNKDRRLHRHPAFFGTIEECVEDCCEYCPEPIDEDERKLQEEEDKQYIRGRISFVEQDPGRQSLSGSFNPIDDAGWSAQVYIGPTEKFFQAIVASDRAAVAQMIAEGVDVNRRDHVGRMPLHVAVLAKAEDIACDLIDADARITSRLAEGKTALHIAAQLDLLRVVKKLLERSKTNKELLKKDGGDAHDGDGDVEMENTARDSSEDDWSSGDDGIVSMEEDENLDEEEDNDEDGDDRDNDDDNDDDDNTDSRRKKKRSKEADEPPKTPADSNVPEDDTGEPDVFDINAPDWDLACTPLSYAILFASLAVIDALLLAGANPNLVTTAVYPGAPRLHPLLLTMYHSDEEQACLVIERLLKAGAASSAADQGAHTIFHKMIETGKTKLVSALLRLDPKAKVALNLPSMNTGWPTFPLVTAVQLNNYEMVANLLAYGADVVLQAEDIVRAQELQDQHNHGNNGNRFLNYTNEPLDRAIHPIEAALWYHTDLIQLLIALGASVNRATRSSLGIYVNQENLRTYLDWVRFAIAWMDSYISAEKEKMEREANFVASAPTPWSTFVSRTIYLSDNGFLPGSEQQKKKLADTRTESEKNIRKCLALKGFFGDIDRLLALKGAKTYNELFTGSEKPSTATTTISTRIKYGGQISRINHSGQISRINYFGQIYEQPSSTAKYVFLGQYEHSRDLVPSHLNTKYDELFEACWKGDDISVRRLCLSRKESRMRSGCRWPSLIQPINGSKLVCISHPPLFYEVLLIVSSDLTPFIAAIEGRHWTTVRLVFSICVAQYKPVEEKDVVFKLGNINFDDDASDNDPESSDATTPAQNKSQPFVDIAQVSSAVKVPFPPSRLLDGNRVAYEEGDGYAKRSTALVKAIKTGDFEAFIHIANLYKLTEPPIELAQDYILDAILAADQPDMLDEYIRRTGCGIHLECQDDEEEEKVIHATNDKNKIYLGLSVHGKKRKDLARQNDPSNIHQDQDQDTPILWLLSPALQIIEYMTSTRPLEAYQFYAMTSSSELGFRLRHMTDLEKVLPHRLGWCINLLGESPLTAAILSERLNVIKLLVAKNPKLVSAAFKERIKFSGFSPLMIAVQIGCDPETIDFLLANGQSPVETDLQKWNIYHMLAAVSNPNLFEHLLQKLPKDVNEVLLQQQCKGTLNTPLHIAVSKGNYRVSSMIIDYSKASLGVRNVHGSIPLHIAISKSQAKTVQKLVEASSTKCLFMENGVGNTPLEMSILLDLLGRLKSIDVEPVPELPTHNLNIDPPRIVLEKLQRDVPAIRKTISELSTNGPLKPGDKLTEELSAFARLMETKLAATKVEAAEVEGPAEEDEWNDSEDRAETLKIVEKAILARPCQRQLVRLVDVQKSVESHLNKAELRSNMNAHRQIYQRERNDEGLEPEEDVEIKVRNTSIVYRQLRQSMEDI</sequence>
<comment type="caution">
    <text evidence="5">The sequence shown here is derived from an EMBL/GenBank/DDBJ whole genome shotgun (WGS) entry which is preliminary data.</text>
</comment>
<evidence type="ECO:0000256" key="2">
    <source>
        <dbReference type="ARBA" id="ARBA00023043"/>
    </source>
</evidence>
<reference evidence="5" key="1">
    <citation type="submission" date="2022-08" db="EMBL/GenBank/DDBJ databases">
        <authorList>
            <consortium name="DOE Joint Genome Institute"/>
            <person name="Min B."/>
            <person name="Riley R."/>
            <person name="Sierra-Patev S."/>
            <person name="Naranjo-Ortiz M."/>
            <person name="Looney B."/>
            <person name="Konkel Z."/>
            <person name="Slot J.C."/>
            <person name="Sakamoto Y."/>
            <person name="Steenwyk J.L."/>
            <person name="Rokas A."/>
            <person name="Carro J."/>
            <person name="Camarero S."/>
            <person name="Ferreira P."/>
            <person name="Molpeceres G."/>
            <person name="Ruiz-Duenas F.J."/>
            <person name="Serrano A."/>
            <person name="Henrissat B."/>
            <person name="Drula E."/>
            <person name="Hughes K.W."/>
            <person name="Mata J.L."/>
            <person name="Ishikawa N.K."/>
            <person name="Vargas-Isla R."/>
            <person name="Ushijima S."/>
            <person name="Smith C.A."/>
            <person name="Ahrendt S."/>
            <person name="Andreopoulos W."/>
            <person name="He G."/>
            <person name="Labutti K."/>
            <person name="Lipzen A."/>
            <person name="Ng V."/>
            <person name="Sandor L."/>
            <person name="Barry K."/>
            <person name="Martinez A.T."/>
            <person name="Xiao Y."/>
            <person name="Gibbons J.G."/>
            <person name="Terashima K."/>
            <person name="Hibbett D.S."/>
            <person name="Grigoriev I.V."/>
        </authorList>
    </citation>
    <scope>NUCLEOTIDE SEQUENCE</scope>
    <source>
        <strain evidence="5">TFB10291</strain>
    </source>
</reference>
<keyword evidence="6" id="KW-1185">Reference proteome</keyword>
<feature type="region of interest" description="Disordered" evidence="4">
    <location>
        <begin position="1217"/>
        <end position="1236"/>
    </location>
</feature>
<feature type="compositionally biased region" description="Basic and acidic residues" evidence="4">
    <location>
        <begin position="595"/>
        <end position="606"/>
    </location>
</feature>
<proteinExistence type="predicted"/>
<evidence type="ECO:0000313" key="5">
    <source>
        <dbReference type="EMBL" id="KAJ3783630.1"/>
    </source>
</evidence>
<keyword evidence="1" id="KW-0677">Repeat</keyword>
<dbReference type="InterPro" id="IPR002110">
    <property type="entry name" value="Ankyrin_rpt"/>
</dbReference>
<evidence type="ECO:0000256" key="4">
    <source>
        <dbReference type="SAM" id="MobiDB-lite"/>
    </source>
</evidence>
<evidence type="ECO:0000256" key="3">
    <source>
        <dbReference type="PROSITE-ProRule" id="PRU00023"/>
    </source>
</evidence>
<dbReference type="Proteomes" id="UP001163798">
    <property type="component" value="Unassembled WGS sequence"/>
</dbReference>
<evidence type="ECO:0000313" key="6">
    <source>
        <dbReference type="Proteomes" id="UP001163798"/>
    </source>
</evidence>
<feature type="region of interest" description="Disordered" evidence="4">
    <location>
        <begin position="595"/>
        <end position="698"/>
    </location>
</feature>
<name>A0AA38KNS0_9AGAR</name>
<feature type="compositionally biased region" description="Acidic residues" evidence="4">
    <location>
        <begin position="633"/>
        <end position="663"/>
    </location>
</feature>
<dbReference type="SUPFAM" id="SSF48403">
    <property type="entry name" value="Ankyrin repeat"/>
    <property type="match status" value="2"/>
</dbReference>
<keyword evidence="2 3" id="KW-0040">ANK repeat</keyword>
<dbReference type="PROSITE" id="PS50297">
    <property type="entry name" value="ANK_REP_REGION"/>
    <property type="match status" value="1"/>
</dbReference>
<accession>A0AA38KNS0</accession>
<evidence type="ECO:0000256" key="1">
    <source>
        <dbReference type="ARBA" id="ARBA00022737"/>
    </source>
</evidence>
<feature type="repeat" description="ANK" evidence="3">
    <location>
        <begin position="564"/>
        <end position="588"/>
    </location>
</feature>
<feature type="compositionally biased region" description="Polar residues" evidence="4">
    <location>
        <begin position="1227"/>
        <end position="1236"/>
    </location>
</feature>
<dbReference type="PANTHER" id="PTHR24198">
    <property type="entry name" value="ANKYRIN REPEAT AND PROTEIN KINASE DOMAIN-CONTAINING PROTEIN"/>
    <property type="match status" value="1"/>
</dbReference>
<dbReference type="Gene3D" id="1.25.40.20">
    <property type="entry name" value="Ankyrin repeat-containing domain"/>
    <property type="match status" value="3"/>
</dbReference>
<protein>
    <submittedName>
        <fullName evidence="5">Ankyrin repeat protein</fullName>
    </submittedName>
</protein>
<dbReference type="PROSITE" id="PS50088">
    <property type="entry name" value="ANK_REPEAT"/>
    <property type="match status" value="1"/>
</dbReference>
<dbReference type="PANTHER" id="PTHR24198:SF165">
    <property type="entry name" value="ANKYRIN REPEAT-CONTAINING PROTEIN-RELATED"/>
    <property type="match status" value="1"/>
</dbReference>
<organism evidence="5 6">
    <name type="scientific">Lentinula aff. detonsa</name>
    <dbReference type="NCBI Taxonomy" id="2804958"/>
    <lineage>
        <taxon>Eukaryota</taxon>
        <taxon>Fungi</taxon>
        <taxon>Dikarya</taxon>
        <taxon>Basidiomycota</taxon>
        <taxon>Agaricomycotina</taxon>
        <taxon>Agaricomycetes</taxon>
        <taxon>Agaricomycetidae</taxon>
        <taxon>Agaricales</taxon>
        <taxon>Marasmiineae</taxon>
        <taxon>Omphalotaceae</taxon>
        <taxon>Lentinula</taxon>
    </lineage>
</organism>
<dbReference type="SMART" id="SM00248">
    <property type="entry name" value="ANK"/>
    <property type="match status" value="12"/>
</dbReference>
<dbReference type="EMBL" id="MU793410">
    <property type="protein sequence ID" value="KAJ3783630.1"/>
    <property type="molecule type" value="Genomic_DNA"/>
</dbReference>
<gene>
    <name evidence="5" type="ORF">GGU10DRAFT_273091</name>
</gene>
<feature type="compositionally biased region" description="Acidic residues" evidence="4">
    <location>
        <begin position="688"/>
        <end position="698"/>
    </location>
</feature>